<protein>
    <submittedName>
        <fullName evidence="1">Uncharacterized protein</fullName>
    </submittedName>
</protein>
<name>A0A0T9KXT8_YERKR</name>
<dbReference type="RefSeq" id="WP_005171265.1">
    <property type="nucleotide sequence ID" value="NZ_CAWMAB010000003.1"/>
</dbReference>
<organism evidence="1 2">
    <name type="scientific">Yersinia kristensenii</name>
    <dbReference type="NCBI Taxonomy" id="28152"/>
    <lineage>
        <taxon>Bacteria</taxon>
        <taxon>Pseudomonadati</taxon>
        <taxon>Pseudomonadota</taxon>
        <taxon>Gammaproteobacteria</taxon>
        <taxon>Enterobacterales</taxon>
        <taxon>Yersiniaceae</taxon>
        <taxon>Yersinia</taxon>
    </lineage>
</organism>
<sequence length="135" mass="15315">MKAISVDRNGLLDDFSHWGVAHNYAQFFLGKCRLAGNSVELQPIMFNDTIHLTNPHQWFSAHAAFWCRAYREAESNSDQVEALASIRAIYHMSGWLGLGSLTCMINNWWNRTIEIHGLTQINHSCASASITKQLH</sequence>
<dbReference type="EMBL" id="CPYI01000003">
    <property type="protein sequence ID" value="CNE39177.1"/>
    <property type="molecule type" value="Genomic_DNA"/>
</dbReference>
<evidence type="ECO:0000313" key="1">
    <source>
        <dbReference type="EMBL" id="CNE39177.1"/>
    </source>
</evidence>
<gene>
    <name evidence="1" type="ORF">ERS008491_01160</name>
</gene>
<proteinExistence type="predicted"/>
<dbReference type="Proteomes" id="UP000045824">
    <property type="component" value="Unassembled WGS sequence"/>
</dbReference>
<dbReference type="AlphaFoldDB" id="A0A0T9KXT8"/>
<evidence type="ECO:0000313" key="2">
    <source>
        <dbReference type="Proteomes" id="UP000045824"/>
    </source>
</evidence>
<accession>A0A0T9KXT8</accession>
<reference evidence="1 2" key="1">
    <citation type="submission" date="2015-03" db="EMBL/GenBank/DDBJ databases">
        <authorList>
            <person name="Murphy D."/>
        </authorList>
    </citation>
    <scope>NUCLEOTIDE SEQUENCE [LARGE SCALE GENOMIC DNA]</scope>
    <source>
        <strain evidence="1 2">FCF326</strain>
    </source>
</reference>